<accession>A0A645GX08</accession>
<reference evidence="2" key="1">
    <citation type="submission" date="2019-08" db="EMBL/GenBank/DDBJ databases">
        <authorList>
            <person name="Kucharzyk K."/>
            <person name="Murdoch R.W."/>
            <person name="Higgins S."/>
            <person name="Loffler F."/>
        </authorList>
    </citation>
    <scope>NUCLEOTIDE SEQUENCE</scope>
</reference>
<organism evidence="2">
    <name type="scientific">bioreactor metagenome</name>
    <dbReference type="NCBI Taxonomy" id="1076179"/>
    <lineage>
        <taxon>unclassified sequences</taxon>
        <taxon>metagenomes</taxon>
        <taxon>ecological metagenomes</taxon>
    </lineage>
</organism>
<protein>
    <recommendedName>
        <fullName evidence="3">ABC-2 type transporter domain-containing protein</fullName>
    </recommendedName>
</protein>
<comment type="caution">
    <text evidence="2">The sequence shown here is derived from an EMBL/GenBank/DDBJ whole genome shotgun (WGS) entry which is preliminary data.</text>
</comment>
<dbReference type="AlphaFoldDB" id="A0A645GX08"/>
<feature type="transmembrane region" description="Helical" evidence="1">
    <location>
        <begin position="56"/>
        <end position="76"/>
    </location>
</feature>
<keyword evidence="1" id="KW-0812">Transmembrane</keyword>
<dbReference type="EMBL" id="VSSQ01082837">
    <property type="protein sequence ID" value="MPN31345.1"/>
    <property type="molecule type" value="Genomic_DNA"/>
</dbReference>
<evidence type="ECO:0008006" key="3">
    <source>
        <dbReference type="Google" id="ProtNLM"/>
    </source>
</evidence>
<name>A0A645GX08_9ZZZZ</name>
<proteinExistence type="predicted"/>
<evidence type="ECO:0000313" key="2">
    <source>
        <dbReference type="EMBL" id="MPN31345.1"/>
    </source>
</evidence>
<evidence type="ECO:0000256" key="1">
    <source>
        <dbReference type="SAM" id="Phobius"/>
    </source>
</evidence>
<gene>
    <name evidence="2" type="ORF">SDC9_178819</name>
</gene>
<keyword evidence="1" id="KW-1133">Transmembrane helix</keyword>
<keyword evidence="1" id="KW-0472">Membrane</keyword>
<sequence length="82" mass="9227">MRTVTYKLSSMAFRNMVYLDLVGGLFKKTAYALPFVHAVELGRAVLGGNFEGIFPHIWWVLGYAGLTVVISILVFTRKMKTN</sequence>